<dbReference type="STRING" id="1280952.HJA_16884"/>
<feature type="transmembrane region" description="Helical" evidence="1">
    <location>
        <begin position="60"/>
        <end position="79"/>
    </location>
</feature>
<feature type="transmembrane region" description="Helical" evidence="1">
    <location>
        <begin position="146"/>
        <end position="165"/>
    </location>
</feature>
<reference evidence="2 3" key="1">
    <citation type="journal article" date="2014" name="Antonie Van Leeuwenhoek">
        <title>Hyphomonas beringensis sp. nov. and Hyphomonas chukchiensis sp. nov., isolated from surface seawater of the Bering Sea and Chukchi Sea.</title>
        <authorList>
            <person name="Li C."/>
            <person name="Lai Q."/>
            <person name="Li G."/>
            <person name="Dong C."/>
            <person name="Wang J."/>
            <person name="Liao Y."/>
            <person name="Shao Z."/>
        </authorList>
    </citation>
    <scope>NUCLEOTIDE SEQUENCE [LARGE SCALE GENOMIC DNA]</scope>
    <source>
        <strain evidence="2 3">VP2</strain>
    </source>
</reference>
<organism evidence="2 3">
    <name type="scientific">Hyphomonas jannaschiana VP2</name>
    <dbReference type="NCBI Taxonomy" id="1280952"/>
    <lineage>
        <taxon>Bacteria</taxon>
        <taxon>Pseudomonadati</taxon>
        <taxon>Pseudomonadota</taxon>
        <taxon>Alphaproteobacteria</taxon>
        <taxon>Hyphomonadales</taxon>
        <taxon>Hyphomonadaceae</taxon>
        <taxon>Hyphomonas</taxon>
    </lineage>
</organism>
<comment type="caution">
    <text evidence="2">The sequence shown here is derived from an EMBL/GenBank/DDBJ whole genome shotgun (WGS) entry which is preliminary data.</text>
</comment>
<keyword evidence="1" id="KW-0812">Transmembrane</keyword>
<accession>A0A059F618</accession>
<dbReference type="InterPro" id="IPR010331">
    <property type="entry name" value="ExoD"/>
</dbReference>
<evidence type="ECO:0000313" key="2">
    <source>
        <dbReference type="EMBL" id="KCZ83785.1"/>
    </source>
</evidence>
<dbReference type="Pfam" id="PF06055">
    <property type="entry name" value="ExoD"/>
    <property type="match status" value="1"/>
</dbReference>
<dbReference type="AlphaFoldDB" id="A0A059F618"/>
<keyword evidence="1" id="KW-0472">Membrane</keyword>
<dbReference type="PIRSF" id="PIRSF033239">
    <property type="entry name" value="ExoD"/>
    <property type="match status" value="1"/>
</dbReference>
<feature type="transmembrane region" description="Helical" evidence="1">
    <location>
        <begin position="172"/>
        <end position="192"/>
    </location>
</feature>
<keyword evidence="3" id="KW-1185">Reference proteome</keyword>
<dbReference type="PANTHER" id="PTHR41795:SF1">
    <property type="entry name" value="EXOPOLYSACCHARIDE SYNTHESIS PROTEIN"/>
    <property type="match status" value="1"/>
</dbReference>
<dbReference type="PANTHER" id="PTHR41795">
    <property type="entry name" value="EXOPOLYSACCHARIDE SYNTHESIS PROTEIN"/>
    <property type="match status" value="1"/>
</dbReference>
<dbReference type="OrthoDB" id="7949130at2"/>
<evidence type="ECO:0000313" key="3">
    <source>
        <dbReference type="Proteomes" id="UP000024816"/>
    </source>
</evidence>
<dbReference type="Proteomes" id="UP000024816">
    <property type="component" value="Unassembled WGS sequence"/>
</dbReference>
<evidence type="ECO:0000256" key="1">
    <source>
        <dbReference type="SAM" id="Phobius"/>
    </source>
</evidence>
<feature type="transmembrane region" description="Helical" evidence="1">
    <location>
        <begin position="36"/>
        <end position="54"/>
    </location>
</feature>
<sequence length="199" mass="21415">MATVNNLSSLLHSLEANTEGEKVTVRAMLNAVGRRSYGPILLLLGFLALSPLTIIPGATWLVAIITLLIAGQILIGRPFPWIPSRFLKVEFPREALLQGIKLADPYVCQVDRFLKPRLAFLTSPLFAPFVALICIAAAILTIPLGLVPFGPVLPGLTVFLFGLALTARDGFVLILAALGLAAACWLLFRLWARISGAFA</sequence>
<name>A0A059F618_9PROT</name>
<protein>
    <submittedName>
        <fullName evidence="2">ExoD family protein</fullName>
    </submittedName>
</protein>
<dbReference type="EMBL" id="ARYJ01000018">
    <property type="protein sequence ID" value="KCZ83785.1"/>
    <property type="molecule type" value="Genomic_DNA"/>
</dbReference>
<keyword evidence="1" id="KW-1133">Transmembrane helix</keyword>
<proteinExistence type="predicted"/>
<dbReference type="PATRIC" id="fig|1280952.3.peg.3379"/>
<dbReference type="eggNOG" id="COG3932">
    <property type="taxonomic scope" value="Bacteria"/>
</dbReference>
<feature type="transmembrane region" description="Helical" evidence="1">
    <location>
        <begin position="118"/>
        <end position="140"/>
    </location>
</feature>
<gene>
    <name evidence="2" type="ORF">HJA_16884</name>
</gene>
<dbReference type="RefSeq" id="WP_035584691.1">
    <property type="nucleotide sequence ID" value="NZ_ARYJ01000018.1"/>
</dbReference>